<dbReference type="Pfam" id="PF19259">
    <property type="entry name" value="Ty3_capsid"/>
    <property type="match status" value="1"/>
</dbReference>
<evidence type="ECO:0000313" key="2">
    <source>
        <dbReference type="EMBL" id="KAK2968998.1"/>
    </source>
</evidence>
<evidence type="ECO:0000313" key="3">
    <source>
        <dbReference type="Proteomes" id="UP001187471"/>
    </source>
</evidence>
<comment type="caution">
    <text evidence="2">The sequence shown here is derived from an EMBL/GenBank/DDBJ whole genome shotgun (WGS) entry which is preliminary data.</text>
</comment>
<sequence>MAEAELQEFQDYKVSYASVHFDAQAECWYAAYIKPLGRVRWEQFVKDMYARFSLTNGISVMGDFNKLIQVGSVDEYFNNFEAMRAHVVQEFDYLDENYFCMSFIGGLKHEIRSRVEQFEVDTLSKAIHIARREEVAIQNLFKTPRTLQPTLLSSNQSHSFTKFNSTTHGPGTTAFPSKTPILKPFPSSLTQSLTTTHHKKAYYPHHLDPLPKPIS</sequence>
<name>A0AA88U1Y4_9ASTE</name>
<proteinExistence type="predicted"/>
<protein>
    <recommendedName>
        <fullName evidence="1">Ty3 transposon capsid-like protein domain-containing protein</fullName>
    </recommendedName>
</protein>
<feature type="domain" description="Ty3 transposon capsid-like protein" evidence="1">
    <location>
        <begin position="13"/>
        <end position="146"/>
    </location>
</feature>
<keyword evidence="3" id="KW-1185">Reference proteome</keyword>
<dbReference type="EMBL" id="JAVXUO010002860">
    <property type="protein sequence ID" value="KAK2968998.1"/>
    <property type="molecule type" value="Genomic_DNA"/>
</dbReference>
<dbReference type="AlphaFoldDB" id="A0AA88U1Y4"/>
<organism evidence="2 3">
    <name type="scientific">Escallonia rubra</name>
    <dbReference type="NCBI Taxonomy" id="112253"/>
    <lineage>
        <taxon>Eukaryota</taxon>
        <taxon>Viridiplantae</taxon>
        <taxon>Streptophyta</taxon>
        <taxon>Embryophyta</taxon>
        <taxon>Tracheophyta</taxon>
        <taxon>Spermatophyta</taxon>
        <taxon>Magnoliopsida</taxon>
        <taxon>eudicotyledons</taxon>
        <taxon>Gunneridae</taxon>
        <taxon>Pentapetalae</taxon>
        <taxon>asterids</taxon>
        <taxon>campanulids</taxon>
        <taxon>Escalloniales</taxon>
        <taxon>Escalloniaceae</taxon>
        <taxon>Escallonia</taxon>
    </lineage>
</organism>
<gene>
    <name evidence="2" type="ORF">RJ640_007863</name>
</gene>
<dbReference type="Proteomes" id="UP001187471">
    <property type="component" value="Unassembled WGS sequence"/>
</dbReference>
<evidence type="ECO:0000259" key="1">
    <source>
        <dbReference type="Pfam" id="PF19259"/>
    </source>
</evidence>
<reference evidence="2" key="1">
    <citation type="submission" date="2022-12" db="EMBL/GenBank/DDBJ databases">
        <title>Draft genome assemblies for two species of Escallonia (Escalloniales).</title>
        <authorList>
            <person name="Chanderbali A."/>
            <person name="Dervinis C."/>
            <person name="Anghel I."/>
            <person name="Soltis D."/>
            <person name="Soltis P."/>
            <person name="Zapata F."/>
        </authorList>
    </citation>
    <scope>NUCLEOTIDE SEQUENCE</scope>
    <source>
        <strain evidence="2">UCBG92.1500</strain>
        <tissue evidence="2">Leaf</tissue>
    </source>
</reference>
<accession>A0AA88U1Y4</accession>
<dbReference type="InterPro" id="IPR045358">
    <property type="entry name" value="Ty3_capsid"/>
</dbReference>